<dbReference type="PANTHER" id="PTHR47256">
    <property type="entry name" value="ZN(II)2CYS6 TRANSCRIPTION FACTOR (EUROFUNG)-RELATED"/>
    <property type="match status" value="1"/>
</dbReference>
<evidence type="ECO:0000259" key="6">
    <source>
        <dbReference type="PROSITE" id="PS50048"/>
    </source>
</evidence>
<dbReference type="CDD" id="cd00067">
    <property type="entry name" value="GAL4"/>
    <property type="match status" value="1"/>
</dbReference>
<dbReference type="GO" id="GO:0003677">
    <property type="term" value="F:DNA binding"/>
    <property type="evidence" value="ECO:0007669"/>
    <property type="project" value="UniProtKB-KW"/>
</dbReference>
<accession>A0A5N6GNJ0</accession>
<keyword evidence="4" id="KW-0539">Nucleus</keyword>
<evidence type="ECO:0000256" key="5">
    <source>
        <dbReference type="SAM" id="MobiDB-lite"/>
    </source>
</evidence>
<proteinExistence type="predicted"/>
<evidence type="ECO:0000313" key="7">
    <source>
        <dbReference type="EMBL" id="KAB8243941.1"/>
    </source>
</evidence>
<dbReference type="PROSITE" id="PS00463">
    <property type="entry name" value="ZN2_CY6_FUNGAL_1"/>
    <property type="match status" value="1"/>
</dbReference>
<evidence type="ECO:0000256" key="1">
    <source>
        <dbReference type="ARBA" id="ARBA00023015"/>
    </source>
</evidence>
<dbReference type="GO" id="GO:0000981">
    <property type="term" value="F:DNA-binding transcription factor activity, RNA polymerase II-specific"/>
    <property type="evidence" value="ECO:0007669"/>
    <property type="project" value="InterPro"/>
</dbReference>
<dbReference type="EMBL" id="ML734634">
    <property type="protein sequence ID" value="KAB8243941.1"/>
    <property type="molecule type" value="Genomic_DNA"/>
</dbReference>
<sequence length="689" mass="78864">MSDSKSSSSSPRPLAPAPGQPPRRTSSSDDVVRGRKHKTTACRACKLKKLKCRGDPPCEHCTLNGIECVVDEMADMRRKFAMKRKLDRLEQAEDTLLHLIGALRGSENTRIAQLLNLIRSNASFDEIAVFLEQQFSRAEIERSPELREFRSQLSRPSDEDDDDGNEGTAPRIPRRMLEVRRLADIPVYKVPAKPWTTVTDDDDLVSHLVSLWLTWTYPWFDWLDKDAFIRDMQAGNLNCRFCSPFLVNAILSEASVRSVYYSDYAEVFTVPGDMFSRGDHFYEEARRLLEAEEEEVPSSIPTIQGLLVLFIRSVWVTSREGSWLTYSRLVLMGKDRVGWMYMDLAMRAAKEYASSHPPLPIDTESVRQIESVVNRTLWGAYNISSTAAVSLMKHIDVTPPPRPRVPINHDDRLDVWSPYPQLVQPVRGHHNCVFDRWCDFSFITLRISRALHDPDNSPPQCEIPAIINDIYQQLQGWYANLPECLRLENANVPHILSLHLFYHTNVMQIFGFLQSNSGEAITPETAKNAKDLCLSTARRIAQILSIHREKWGIDRLAPSTVQWASIGLFTLLEALDSLENRKAFTELCIFARALSRRFGLAKGILRMIQVTAQQTEVSLPPETDALFLDFETQTWRNRDSQSFSSFYPHFSTVIRQGKVRQSDVSMDRFLEKWDNLDIGDGPPRREEEE</sequence>
<organism evidence="7">
    <name type="scientific">Aspergillus flavus</name>
    <dbReference type="NCBI Taxonomy" id="5059"/>
    <lineage>
        <taxon>Eukaryota</taxon>
        <taxon>Fungi</taxon>
        <taxon>Dikarya</taxon>
        <taxon>Ascomycota</taxon>
        <taxon>Pezizomycotina</taxon>
        <taxon>Eurotiomycetes</taxon>
        <taxon>Eurotiomycetidae</taxon>
        <taxon>Eurotiales</taxon>
        <taxon>Aspergillaceae</taxon>
        <taxon>Aspergillus</taxon>
        <taxon>Aspergillus subgen. Circumdati</taxon>
    </lineage>
</organism>
<feature type="compositionally biased region" description="Low complexity" evidence="5">
    <location>
        <begin position="1"/>
        <end position="12"/>
    </location>
</feature>
<dbReference type="InterPro" id="IPR053187">
    <property type="entry name" value="Notoamide_regulator"/>
</dbReference>
<dbReference type="VEuPathDB" id="FungiDB:AFLA_010847"/>
<keyword evidence="3" id="KW-0804">Transcription</keyword>
<feature type="domain" description="Zn(2)-C6 fungal-type" evidence="6">
    <location>
        <begin position="41"/>
        <end position="70"/>
    </location>
</feature>
<dbReference type="SMART" id="SM00066">
    <property type="entry name" value="GAL4"/>
    <property type="match status" value="1"/>
</dbReference>
<dbReference type="SUPFAM" id="SSF57701">
    <property type="entry name" value="Zn2/Cys6 DNA-binding domain"/>
    <property type="match status" value="1"/>
</dbReference>
<evidence type="ECO:0000256" key="4">
    <source>
        <dbReference type="ARBA" id="ARBA00023242"/>
    </source>
</evidence>
<dbReference type="GO" id="GO:0008270">
    <property type="term" value="F:zinc ion binding"/>
    <property type="evidence" value="ECO:0007669"/>
    <property type="project" value="InterPro"/>
</dbReference>
<dbReference type="GO" id="GO:0009893">
    <property type="term" value="P:positive regulation of metabolic process"/>
    <property type="evidence" value="ECO:0007669"/>
    <property type="project" value="UniProtKB-ARBA"/>
</dbReference>
<gene>
    <name evidence="7" type="ORF">BDV35DRAFT_382683</name>
</gene>
<dbReference type="InterPro" id="IPR036864">
    <property type="entry name" value="Zn2-C6_fun-type_DNA-bd_sf"/>
</dbReference>
<dbReference type="VEuPathDB" id="FungiDB:F9C07_1139980"/>
<dbReference type="CDD" id="cd12148">
    <property type="entry name" value="fungal_TF_MHR"/>
    <property type="match status" value="1"/>
</dbReference>
<dbReference type="Proteomes" id="UP000325434">
    <property type="component" value="Unassembled WGS sequence"/>
</dbReference>
<dbReference type="PROSITE" id="PS50048">
    <property type="entry name" value="ZN2_CY6_FUNGAL_2"/>
    <property type="match status" value="1"/>
</dbReference>
<dbReference type="Gene3D" id="4.10.240.10">
    <property type="entry name" value="Zn(2)-C6 fungal-type DNA-binding domain"/>
    <property type="match status" value="1"/>
</dbReference>
<name>A0A5N6GNJ0_ASPFL</name>
<feature type="region of interest" description="Disordered" evidence="5">
    <location>
        <begin position="146"/>
        <end position="170"/>
    </location>
</feature>
<evidence type="ECO:0000256" key="2">
    <source>
        <dbReference type="ARBA" id="ARBA00023125"/>
    </source>
</evidence>
<dbReference type="PANTHER" id="PTHR47256:SF4">
    <property type="entry name" value="ZN(II)2CYS6 TRANSCRIPTION FACTOR (EUROFUNG)"/>
    <property type="match status" value="1"/>
</dbReference>
<feature type="region of interest" description="Disordered" evidence="5">
    <location>
        <begin position="1"/>
        <end position="34"/>
    </location>
</feature>
<dbReference type="AlphaFoldDB" id="A0A5N6GNJ0"/>
<keyword evidence="2" id="KW-0238">DNA-binding</keyword>
<protein>
    <recommendedName>
        <fullName evidence="6">Zn(2)-C6 fungal-type domain-containing protein</fullName>
    </recommendedName>
</protein>
<reference evidence="7" key="1">
    <citation type="submission" date="2019-04" db="EMBL/GenBank/DDBJ databases">
        <title>Friends and foes A comparative genomics study of 23 Aspergillus species from section Flavi.</title>
        <authorList>
            <consortium name="DOE Joint Genome Institute"/>
            <person name="Kjaerbolling I."/>
            <person name="Vesth T."/>
            <person name="Frisvad J.C."/>
            <person name="Nybo J.L."/>
            <person name="Theobald S."/>
            <person name="Kildgaard S."/>
            <person name="Isbrandt T."/>
            <person name="Kuo A."/>
            <person name="Sato A."/>
            <person name="Lyhne E.K."/>
            <person name="Kogle M.E."/>
            <person name="Wiebenga A."/>
            <person name="Kun R.S."/>
            <person name="Lubbers R.J."/>
            <person name="Makela M.R."/>
            <person name="Barry K."/>
            <person name="Chovatia M."/>
            <person name="Clum A."/>
            <person name="Daum C."/>
            <person name="Haridas S."/>
            <person name="He G."/>
            <person name="LaButti K."/>
            <person name="Lipzen A."/>
            <person name="Mondo S."/>
            <person name="Riley R."/>
            <person name="Salamov A."/>
            <person name="Simmons B.A."/>
            <person name="Magnuson J.K."/>
            <person name="Henrissat B."/>
            <person name="Mortensen U.H."/>
            <person name="Larsen T.O."/>
            <person name="Devries R.P."/>
            <person name="Grigoriev I.V."/>
            <person name="Machida M."/>
            <person name="Baker S.E."/>
            <person name="Andersen M.R."/>
        </authorList>
    </citation>
    <scope>NUCLEOTIDE SEQUENCE [LARGE SCALE GENOMIC DNA]</scope>
    <source>
        <strain evidence="7">CBS 121.62</strain>
    </source>
</reference>
<evidence type="ECO:0000256" key="3">
    <source>
        <dbReference type="ARBA" id="ARBA00023163"/>
    </source>
</evidence>
<keyword evidence="1" id="KW-0805">Transcription regulation</keyword>
<dbReference type="InterPro" id="IPR001138">
    <property type="entry name" value="Zn2Cys6_DnaBD"/>
</dbReference>
<dbReference type="Pfam" id="PF00172">
    <property type="entry name" value="Zn_clus"/>
    <property type="match status" value="1"/>
</dbReference>